<comment type="subcellular location">
    <subcellularLocation>
        <location evidence="1">Cytoplasm</location>
    </subcellularLocation>
</comment>
<organism evidence="14 15">
    <name type="scientific">Nocardiopsis tropica</name>
    <dbReference type="NCBI Taxonomy" id="109330"/>
    <lineage>
        <taxon>Bacteria</taxon>
        <taxon>Bacillati</taxon>
        <taxon>Actinomycetota</taxon>
        <taxon>Actinomycetes</taxon>
        <taxon>Streptosporangiales</taxon>
        <taxon>Nocardiopsidaceae</taxon>
        <taxon>Nocardiopsis</taxon>
    </lineage>
</organism>
<feature type="compositionally biased region" description="Low complexity" evidence="12">
    <location>
        <begin position="275"/>
        <end position="301"/>
    </location>
</feature>
<dbReference type="EC" id="2.7.7.87" evidence="3"/>
<evidence type="ECO:0000256" key="6">
    <source>
        <dbReference type="ARBA" id="ARBA00022694"/>
    </source>
</evidence>
<dbReference type="NCBIfam" id="TIGR00057">
    <property type="entry name" value="L-threonylcarbamoyladenylate synthase"/>
    <property type="match status" value="1"/>
</dbReference>
<feature type="compositionally biased region" description="Low complexity" evidence="12">
    <location>
        <begin position="245"/>
        <end position="265"/>
    </location>
</feature>
<dbReference type="InterPro" id="IPR006070">
    <property type="entry name" value="Sua5-like_dom"/>
</dbReference>
<evidence type="ECO:0000256" key="11">
    <source>
        <dbReference type="ARBA" id="ARBA00048366"/>
    </source>
</evidence>
<keyword evidence="15" id="KW-1185">Reference proteome</keyword>
<comment type="caution">
    <text evidence="14">The sequence shown here is derived from an EMBL/GenBank/DDBJ whole genome shotgun (WGS) entry which is preliminary data.</text>
</comment>
<evidence type="ECO:0000256" key="12">
    <source>
        <dbReference type="SAM" id="MobiDB-lite"/>
    </source>
</evidence>
<accession>A0ABV1ZW37</accession>
<reference evidence="14 15" key="1">
    <citation type="submission" date="2024-06" db="EMBL/GenBank/DDBJ databases">
        <authorList>
            <person name="Bataeva Y.V."/>
            <person name="Grigorian L.N."/>
            <person name="Solomentsev V.I."/>
        </authorList>
    </citation>
    <scope>NUCLEOTIDE SEQUENCE [LARGE SCALE GENOMIC DNA]</scope>
    <source>
        <strain evidence="15">SCPM-O-B-12605 (RCAM04882)</strain>
    </source>
</reference>
<dbReference type="Gene3D" id="3.90.870.10">
    <property type="entry name" value="DHBP synthase"/>
    <property type="match status" value="1"/>
</dbReference>
<dbReference type="GO" id="GO:0061710">
    <property type="term" value="F:L-threonylcarbamoyladenylate synthase"/>
    <property type="evidence" value="ECO:0007669"/>
    <property type="project" value="UniProtKB-EC"/>
</dbReference>
<evidence type="ECO:0000256" key="5">
    <source>
        <dbReference type="ARBA" id="ARBA00022679"/>
    </source>
</evidence>
<keyword evidence="4" id="KW-0963">Cytoplasm</keyword>
<keyword evidence="5 14" id="KW-0808">Transferase</keyword>
<sequence length="330" mass="33327">MSRIYDCADETARKDGIADAASAVRRGELVVLPTDTVYGIGTDAFSPAAVANLLATKGRGRDMPPPVLVGSMRAATALIEDLGNHGRDLMEEFWPGPLTLVCTATPSLSWDLGDTKGTVAVRMPMDPVALELLKEVGPMAVSSANKSGLPAATRMEEALEQLGDEDVAVYLDGGETDSPVASTIVDLTYAVPRVLRSGAISIEQLRAVCGTVIGELRQGRMKPVREDEVAKAGEAAKASRRAASRSEAPAAAGTEGADPAQASGDGASGDGASGDGASEGTASGSGAAAAGADTEAAPGGDRTTGGGTAAGQDGRTPETGQFPDGDRSEN</sequence>
<comment type="similarity">
    <text evidence="2">Belongs to the SUA5 family.</text>
</comment>
<evidence type="ECO:0000256" key="1">
    <source>
        <dbReference type="ARBA" id="ARBA00004496"/>
    </source>
</evidence>
<dbReference type="InterPro" id="IPR050156">
    <property type="entry name" value="TC-AMP_synthase_SUA5"/>
</dbReference>
<dbReference type="Pfam" id="PF01300">
    <property type="entry name" value="Sua5_yciO_yrdC"/>
    <property type="match status" value="1"/>
</dbReference>
<evidence type="ECO:0000259" key="13">
    <source>
        <dbReference type="PROSITE" id="PS51163"/>
    </source>
</evidence>
<proteinExistence type="inferred from homology"/>
<feature type="region of interest" description="Disordered" evidence="12">
    <location>
        <begin position="222"/>
        <end position="330"/>
    </location>
</feature>
<dbReference type="SUPFAM" id="SSF55821">
    <property type="entry name" value="YrdC/RibB"/>
    <property type="match status" value="1"/>
</dbReference>
<protein>
    <recommendedName>
        <fullName evidence="10">L-threonylcarbamoyladenylate synthase</fullName>
        <ecNumber evidence="3">2.7.7.87</ecNumber>
    </recommendedName>
    <alternativeName>
        <fullName evidence="10">L-threonylcarbamoyladenylate synthase</fullName>
    </alternativeName>
</protein>
<dbReference type="PANTHER" id="PTHR17490:SF16">
    <property type="entry name" value="THREONYLCARBAMOYL-AMP SYNTHASE"/>
    <property type="match status" value="1"/>
</dbReference>
<evidence type="ECO:0000256" key="4">
    <source>
        <dbReference type="ARBA" id="ARBA00022490"/>
    </source>
</evidence>
<feature type="domain" description="YrdC-like" evidence="13">
    <location>
        <begin position="14"/>
        <end position="200"/>
    </location>
</feature>
<keyword evidence="9" id="KW-0067">ATP-binding</keyword>
<evidence type="ECO:0000313" key="15">
    <source>
        <dbReference type="Proteomes" id="UP001432401"/>
    </source>
</evidence>
<gene>
    <name evidence="14" type="ORF">ABUK86_15235</name>
</gene>
<dbReference type="PROSITE" id="PS51163">
    <property type="entry name" value="YRDC"/>
    <property type="match status" value="1"/>
</dbReference>
<evidence type="ECO:0000256" key="9">
    <source>
        <dbReference type="ARBA" id="ARBA00022840"/>
    </source>
</evidence>
<evidence type="ECO:0000256" key="8">
    <source>
        <dbReference type="ARBA" id="ARBA00022741"/>
    </source>
</evidence>
<dbReference type="Proteomes" id="UP001432401">
    <property type="component" value="Unassembled WGS sequence"/>
</dbReference>
<dbReference type="PANTHER" id="PTHR17490">
    <property type="entry name" value="SUA5"/>
    <property type="match status" value="1"/>
</dbReference>
<keyword evidence="6" id="KW-0819">tRNA processing</keyword>
<comment type="catalytic activity">
    <reaction evidence="11">
        <text>L-threonine + hydrogencarbonate + ATP = L-threonylcarbamoyladenylate + diphosphate + H2O</text>
        <dbReference type="Rhea" id="RHEA:36407"/>
        <dbReference type="ChEBI" id="CHEBI:15377"/>
        <dbReference type="ChEBI" id="CHEBI:17544"/>
        <dbReference type="ChEBI" id="CHEBI:30616"/>
        <dbReference type="ChEBI" id="CHEBI:33019"/>
        <dbReference type="ChEBI" id="CHEBI:57926"/>
        <dbReference type="ChEBI" id="CHEBI:73682"/>
        <dbReference type="EC" id="2.7.7.87"/>
    </reaction>
</comment>
<keyword evidence="8" id="KW-0547">Nucleotide-binding</keyword>
<dbReference type="RefSeq" id="WP_352984159.1">
    <property type="nucleotide sequence ID" value="NZ_JBEQNA010000009.1"/>
</dbReference>
<dbReference type="EMBL" id="JBEQNB010000007">
    <property type="protein sequence ID" value="MES0835129.1"/>
    <property type="molecule type" value="Genomic_DNA"/>
</dbReference>
<evidence type="ECO:0000256" key="10">
    <source>
        <dbReference type="ARBA" id="ARBA00029774"/>
    </source>
</evidence>
<evidence type="ECO:0000256" key="2">
    <source>
        <dbReference type="ARBA" id="ARBA00007663"/>
    </source>
</evidence>
<evidence type="ECO:0000256" key="3">
    <source>
        <dbReference type="ARBA" id="ARBA00012584"/>
    </source>
</evidence>
<dbReference type="InterPro" id="IPR017945">
    <property type="entry name" value="DHBP_synth_RibB-like_a/b_dom"/>
</dbReference>
<evidence type="ECO:0000313" key="14">
    <source>
        <dbReference type="EMBL" id="MES0835129.1"/>
    </source>
</evidence>
<name>A0ABV1ZW37_9ACTN</name>
<evidence type="ECO:0000256" key="7">
    <source>
        <dbReference type="ARBA" id="ARBA00022695"/>
    </source>
</evidence>
<keyword evidence="7 14" id="KW-0548">Nucleotidyltransferase</keyword>